<dbReference type="CDD" id="cd22671">
    <property type="entry name" value="FHA_APTX-like"/>
    <property type="match status" value="1"/>
</dbReference>
<evidence type="ECO:0000313" key="3">
    <source>
        <dbReference type="Proteomes" id="UP001324115"/>
    </source>
</evidence>
<dbReference type="AlphaFoldDB" id="A0AAN7FIF4"/>
<gene>
    <name evidence="2" type="ORF">RGQ29_021394</name>
</gene>
<dbReference type="PANTHER" id="PTHR37733">
    <property type="entry name" value="SMAD/FHA DOMAIN-CONTAINING PROTEIN"/>
    <property type="match status" value="1"/>
</dbReference>
<keyword evidence="3" id="KW-1185">Reference proteome</keyword>
<accession>A0AAN7FIF4</accession>
<organism evidence="2 3">
    <name type="scientific">Quercus rubra</name>
    <name type="common">Northern red oak</name>
    <name type="synonym">Quercus borealis</name>
    <dbReference type="NCBI Taxonomy" id="3512"/>
    <lineage>
        <taxon>Eukaryota</taxon>
        <taxon>Viridiplantae</taxon>
        <taxon>Streptophyta</taxon>
        <taxon>Embryophyta</taxon>
        <taxon>Tracheophyta</taxon>
        <taxon>Spermatophyta</taxon>
        <taxon>Magnoliopsida</taxon>
        <taxon>eudicotyledons</taxon>
        <taxon>Gunneridae</taxon>
        <taxon>Pentapetalae</taxon>
        <taxon>rosids</taxon>
        <taxon>fabids</taxon>
        <taxon>Fagales</taxon>
        <taxon>Fagaceae</taxon>
        <taxon>Quercus</taxon>
    </lineage>
</organism>
<protein>
    <submittedName>
        <fullName evidence="2">Uncharacterized protein</fullName>
    </submittedName>
</protein>
<reference evidence="2 3" key="1">
    <citation type="journal article" date="2023" name="G3 (Bethesda)">
        <title>A haplotype-resolved chromosome-scale genome for Quercus rubra L. provides insights into the genetics of adaptive traits for red oak species.</title>
        <authorList>
            <person name="Kapoor B."/>
            <person name="Jenkins J."/>
            <person name="Schmutz J."/>
            <person name="Zhebentyayeva T."/>
            <person name="Kuelheim C."/>
            <person name="Coggeshall M."/>
            <person name="Heim C."/>
            <person name="Lasky J.R."/>
            <person name="Leites L."/>
            <person name="Islam-Faridi N."/>
            <person name="Romero-Severson J."/>
            <person name="DeLeo V.L."/>
            <person name="Lucas S.M."/>
            <person name="Lazic D."/>
            <person name="Gailing O."/>
            <person name="Carlson J."/>
            <person name="Staton M."/>
        </authorList>
    </citation>
    <scope>NUCLEOTIDE SEQUENCE [LARGE SCALE GENOMIC DNA]</scope>
    <source>
        <strain evidence="2">Pseudo-F2</strain>
    </source>
</reference>
<evidence type="ECO:0000256" key="1">
    <source>
        <dbReference type="SAM" id="MobiDB-lite"/>
    </source>
</evidence>
<feature type="compositionally biased region" description="Basic residues" evidence="1">
    <location>
        <begin position="201"/>
        <end position="211"/>
    </location>
</feature>
<dbReference type="Gene3D" id="2.60.200.20">
    <property type="match status" value="1"/>
</dbReference>
<dbReference type="Proteomes" id="UP001324115">
    <property type="component" value="Unassembled WGS sequence"/>
</dbReference>
<feature type="compositionally biased region" description="Acidic residues" evidence="1">
    <location>
        <begin position="214"/>
        <end position="229"/>
    </location>
</feature>
<name>A0AAN7FIF4_QUERU</name>
<comment type="caution">
    <text evidence="2">The sequence shown here is derived from an EMBL/GenBank/DDBJ whole genome shotgun (WGS) entry which is preliminary data.</text>
</comment>
<feature type="region of interest" description="Disordered" evidence="1">
    <location>
        <begin position="189"/>
        <end position="315"/>
    </location>
</feature>
<evidence type="ECO:0000313" key="2">
    <source>
        <dbReference type="EMBL" id="KAK4591179.1"/>
    </source>
</evidence>
<sequence length="315" mass="35898">MKVEGEDGSKIVLQKAGDKVVFGRGFGFNSKDKTVSRRHVVFELAKCGESQTGSKFSKVSFEVVGKNPLWVREHGSGEIRVFRKGEKGDVAEGDWLCLLSGKRPVWFAVRESGSGEREKRVLESEIGLCESLGGGFEFDNGVDVEALDIDPVKEFGFLVMGHEFDHYPKQMLRDIRNWDWFLEEPKRDSDDEDEYLEKSGKRGVMKRRRKAAGNDDDDDDFTGESDDDKELVKKLRKVARPKYSTRSKDRDKPHMEAKDSKSSLQKKTIGANKDDDDDETLGGFIVEEEDVEQEEETDEDEEEFVEDDDEEEVDD</sequence>
<dbReference type="InterPro" id="IPR008984">
    <property type="entry name" value="SMAD_FHA_dom_sf"/>
</dbReference>
<feature type="compositionally biased region" description="Acidic residues" evidence="1">
    <location>
        <begin position="274"/>
        <end position="315"/>
    </location>
</feature>
<proteinExistence type="predicted"/>
<dbReference type="SUPFAM" id="SSF49879">
    <property type="entry name" value="SMAD/FHA domain"/>
    <property type="match status" value="1"/>
</dbReference>
<feature type="compositionally biased region" description="Basic and acidic residues" evidence="1">
    <location>
        <begin position="246"/>
        <end position="261"/>
    </location>
</feature>
<dbReference type="EMBL" id="JAXUIC010000005">
    <property type="protein sequence ID" value="KAK4591179.1"/>
    <property type="molecule type" value="Genomic_DNA"/>
</dbReference>
<feature type="compositionally biased region" description="Basic residues" evidence="1">
    <location>
        <begin position="234"/>
        <end position="245"/>
    </location>
</feature>
<dbReference type="PANTHER" id="PTHR37733:SF1">
    <property type="entry name" value="SMAD_FHA DOMAIN-CONTAINING PROTEIN"/>
    <property type="match status" value="1"/>
</dbReference>